<dbReference type="AlphaFoldDB" id="A0AAV4J8F6"/>
<accession>A0AAV4J8F6</accession>
<evidence type="ECO:0000256" key="1">
    <source>
        <dbReference type="SAM" id="MobiDB-lite"/>
    </source>
</evidence>
<keyword evidence="2" id="KW-0808">Transferase</keyword>
<feature type="compositionally biased region" description="Basic and acidic residues" evidence="1">
    <location>
        <begin position="331"/>
        <end position="348"/>
    </location>
</feature>
<keyword evidence="3" id="KW-1185">Reference proteome</keyword>
<gene>
    <name evidence="2" type="ORF">ElyMa_003279300</name>
</gene>
<feature type="compositionally biased region" description="Polar residues" evidence="1">
    <location>
        <begin position="54"/>
        <end position="65"/>
    </location>
</feature>
<keyword evidence="2" id="KW-0695">RNA-directed DNA polymerase</keyword>
<proteinExistence type="predicted"/>
<evidence type="ECO:0000313" key="2">
    <source>
        <dbReference type="EMBL" id="GFS19064.1"/>
    </source>
</evidence>
<sequence length="446" mass="49833">MSEEVGPEGVSTGEEGAQEKPEAEAIEGAVTHTPEKEADEENKQNDSDVKEIQPSENQETVTPKTENGEEGGKQKEVKSPPNENEGRIEKQEETKEPGADEKTEQGETSEWPVEERLDSDTLNETFKEEKAGDDALTAKDSGLVKNDNEVLLLVSSGSHVHEAEDQSDSPEEGGLERDLEATRKHAVPDDVLSDHIDMTPMTPRGSRLSYDGNEHAQHQEAKDVDIKVALDSLVEDGGPRMEPDTAQTTATQEAKPVSVEPELTYRARAYDEKKIMSAMKAPEYSSAVWARSYHAKKVDAELNNDCRIVTGQLRPTPLPPLYRTAGIAPPDIRRQTHGSTEKHKQETDLRHPLFDHSYPRARLKTRKSFRTVESVQPDQAASHRLELWNIWDNTTNEATQPPKEQLPSGRELQRKDWVTLNRARAKVGKTASTLHKWKLRPNSECP</sequence>
<comment type="caution">
    <text evidence="2">The sequence shown here is derived from an EMBL/GenBank/DDBJ whole genome shotgun (WGS) entry which is preliminary data.</text>
</comment>
<feature type="region of interest" description="Disordered" evidence="1">
    <location>
        <begin position="1"/>
        <end position="207"/>
    </location>
</feature>
<feature type="compositionally biased region" description="Basic and acidic residues" evidence="1">
    <location>
        <begin position="33"/>
        <end position="53"/>
    </location>
</feature>
<keyword evidence="2" id="KW-0548">Nucleotidyltransferase</keyword>
<organism evidence="2 3">
    <name type="scientific">Elysia marginata</name>
    <dbReference type="NCBI Taxonomy" id="1093978"/>
    <lineage>
        <taxon>Eukaryota</taxon>
        <taxon>Metazoa</taxon>
        <taxon>Spiralia</taxon>
        <taxon>Lophotrochozoa</taxon>
        <taxon>Mollusca</taxon>
        <taxon>Gastropoda</taxon>
        <taxon>Heterobranchia</taxon>
        <taxon>Euthyneura</taxon>
        <taxon>Panpulmonata</taxon>
        <taxon>Sacoglossa</taxon>
        <taxon>Placobranchoidea</taxon>
        <taxon>Plakobranchidae</taxon>
        <taxon>Elysia</taxon>
    </lineage>
</organism>
<reference evidence="2 3" key="1">
    <citation type="journal article" date="2021" name="Elife">
        <title>Chloroplast acquisition without the gene transfer in kleptoplastic sea slugs, Plakobranchus ocellatus.</title>
        <authorList>
            <person name="Maeda T."/>
            <person name="Takahashi S."/>
            <person name="Yoshida T."/>
            <person name="Shimamura S."/>
            <person name="Takaki Y."/>
            <person name="Nagai Y."/>
            <person name="Toyoda A."/>
            <person name="Suzuki Y."/>
            <person name="Arimoto A."/>
            <person name="Ishii H."/>
            <person name="Satoh N."/>
            <person name="Nishiyama T."/>
            <person name="Hasebe M."/>
            <person name="Maruyama T."/>
            <person name="Minagawa J."/>
            <person name="Obokata J."/>
            <person name="Shigenobu S."/>
        </authorList>
    </citation>
    <scope>NUCLEOTIDE SEQUENCE [LARGE SCALE GENOMIC DNA]</scope>
</reference>
<feature type="compositionally biased region" description="Basic and acidic residues" evidence="1">
    <location>
        <begin position="66"/>
        <end position="105"/>
    </location>
</feature>
<feature type="compositionally biased region" description="Basic and acidic residues" evidence="1">
    <location>
        <begin position="174"/>
        <end position="197"/>
    </location>
</feature>
<name>A0AAV4J8F6_9GAST</name>
<dbReference type="EMBL" id="BMAT01006749">
    <property type="protein sequence ID" value="GFS19064.1"/>
    <property type="molecule type" value="Genomic_DNA"/>
</dbReference>
<feature type="region of interest" description="Disordered" evidence="1">
    <location>
        <begin position="319"/>
        <end position="348"/>
    </location>
</feature>
<dbReference type="Proteomes" id="UP000762676">
    <property type="component" value="Unassembled WGS sequence"/>
</dbReference>
<protein>
    <submittedName>
        <fullName evidence="2">RNA-directed DNA polymerase from mobile element jockey-like protein</fullName>
    </submittedName>
</protein>
<evidence type="ECO:0000313" key="3">
    <source>
        <dbReference type="Proteomes" id="UP000762676"/>
    </source>
</evidence>
<feature type="compositionally biased region" description="Basic and acidic residues" evidence="1">
    <location>
        <begin position="113"/>
        <end position="137"/>
    </location>
</feature>
<dbReference type="GO" id="GO:0003964">
    <property type="term" value="F:RNA-directed DNA polymerase activity"/>
    <property type="evidence" value="ECO:0007669"/>
    <property type="project" value="UniProtKB-KW"/>
</dbReference>